<accession>A0ABN9U4P3</accession>
<reference evidence="2" key="1">
    <citation type="submission" date="2023-10" db="EMBL/GenBank/DDBJ databases">
        <authorList>
            <person name="Chen Y."/>
            <person name="Shah S."/>
            <person name="Dougan E. K."/>
            <person name="Thang M."/>
            <person name="Chan C."/>
        </authorList>
    </citation>
    <scope>NUCLEOTIDE SEQUENCE [LARGE SCALE GENOMIC DNA]</scope>
</reference>
<dbReference type="Proteomes" id="UP001189429">
    <property type="component" value="Unassembled WGS sequence"/>
</dbReference>
<gene>
    <name evidence="2" type="ORF">PCOR1329_LOCUS44736</name>
</gene>
<proteinExistence type="predicted"/>
<comment type="caution">
    <text evidence="2">The sequence shown here is derived from an EMBL/GenBank/DDBJ whole genome shotgun (WGS) entry which is preliminary data.</text>
</comment>
<evidence type="ECO:0000313" key="2">
    <source>
        <dbReference type="EMBL" id="CAK0853160.1"/>
    </source>
</evidence>
<evidence type="ECO:0000256" key="1">
    <source>
        <dbReference type="SAM" id="MobiDB-lite"/>
    </source>
</evidence>
<name>A0ABN9U4P3_9DINO</name>
<sequence length="236" mass="26784">MIRMSQSGQPDELEVAKQFIDAYKSQNLKVIRSLKGQSDDTNSQLAGDVDAEGKLVNPSRWGLLTDGDASNHQPCGAEPPKKRGRGKPSMEDEEKFWEEVKQADFQVPADGRLGRIASRWNRAIKDPELKKKYDSTTQAVGQSMDEAKRQFRVDWAKDEYKAFLKEKSITTTSSRSTFTNMAVKYVSKALVMGAPWVLWDEMTESVRVLYVTKGINQAFTVAWQQHEKWTNEETQG</sequence>
<organism evidence="2 3">
    <name type="scientific">Prorocentrum cordatum</name>
    <dbReference type="NCBI Taxonomy" id="2364126"/>
    <lineage>
        <taxon>Eukaryota</taxon>
        <taxon>Sar</taxon>
        <taxon>Alveolata</taxon>
        <taxon>Dinophyceae</taxon>
        <taxon>Prorocentrales</taxon>
        <taxon>Prorocentraceae</taxon>
        <taxon>Prorocentrum</taxon>
    </lineage>
</organism>
<feature type="region of interest" description="Disordered" evidence="1">
    <location>
        <begin position="64"/>
        <end position="90"/>
    </location>
</feature>
<dbReference type="EMBL" id="CAUYUJ010015378">
    <property type="protein sequence ID" value="CAK0853160.1"/>
    <property type="molecule type" value="Genomic_DNA"/>
</dbReference>
<keyword evidence="3" id="KW-1185">Reference proteome</keyword>
<protein>
    <submittedName>
        <fullName evidence="2">Uncharacterized protein</fullName>
    </submittedName>
</protein>
<evidence type="ECO:0000313" key="3">
    <source>
        <dbReference type="Proteomes" id="UP001189429"/>
    </source>
</evidence>